<evidence type="ECO:0000313" key="2">
    <source>
        <dbReference type="Proteomes" id="UP000654075"/>
    </source>
</evidence>
<dbReference type="Proteomes" id="UP000654075">
    <property type="component" value="Unassembled WGS sequence"/>
</dbReference>
<dbReference type="Gene3D" id="1.25.40.10">
    <property type="entry name" value="Tetratricopeptide repeat domain"/>
    <property type="match status" value="1"/>
</dbReference>
<dbReference type="SMART" id="SM00028">
    <property type="entry name" value="TPR"/>
    <property type="match status" value="5"/>
</dbReference>
<reference evidence="1" key="1">
    <citation type="submission" date="2021-02" db="EMBL/GenBank/DDBJ databases">
        <authorList>
            <person name="Dougan E. K."/>
            <person name="Rhodes N."/>
            <person name="Thang M."/>
            <person name="Chan C."/>
        </authorList>
    </citation>
    <scope>NUCLEOTIDE SEQUENCE</scope>
</reference>
<dbReference type="OrthoDB" id="10683151at2759"/>
<comment type="caution">
    <text evidence="1">The sequence shown here is derived from an EMBL/GenBank/DDBJ whole genome shotgun (WGS) entry which is preliminary data.</text>
</comment>
<evidence type="ECO:0000313" key="1">
    <source>
        <dbReference type="EMBL" id="CAE8633735.1"/>
    </source>
</evidence>
<organism evidence="1 2">
    <name type="scientific">Polarella glacialis</name>
    <name type="common">Dinoflagellate</name>
    <dbReference type="NCBI Taxonomy" id="89957"/>
    <lineage>
        <taxon>Eukaryota</taxon>
        <taxon>Sar</taxon>
        <taxon>Alveolata</taxon>
        <taxon>Dinophyceae</taxon>
        <taxon>Suessiales</taxon>
        <taxon>Suessiaceae</taxon>
        <taxon>Polarella</taxon>
    </lineage>
</organism>
<dbReference type="InterPro" id="IPR019734">
    <property type="entry name" value="TPR_rpt"/>
</dbReference>
<gene>
    <name evidence="1" type="ORF">PGLA1383_LOCUS49537</name>
</gene>
<sequence length="1072" mass="112487">MAALVEHNISEGFDTALEKLISTAEAAVGQGHPVELDPAAISLVQGLPKTSQVSPLTFKRAGHRLWQVCSAASSARPPLLPLKAPGGAAARELACELIETGMAQTGSWPASDQFDLILQWAVSGKAWLDLGLHAKALHCLTRSAAAWDSYLLSDGRAAQKASEAESQSERLAEASLQTQLWMATCLTHTGGHDQALVALSKAAGILRESRAVLAAASRGLVLRACREQAAFLCEHGRHRLAADVLELACAVLEDDGAAPPGQEDQSELPAARPERAELLRQLAGCYTELLDSLAAASQAREAVRLEHAGSSGHARSLKALVLALCVGTPAVFSARGLQAEAVGENAKARLPLGKPRGQKTSELCAEGGADGSESGQEVSQVALELVSHKRSKLQDCIEACRKLADGGWETVCSKCLEVLRKRLHADLEGLATVWLFGAQMLAGRIEESAGANEATLDASEGCSKLSDTAHNAPGSSFNEATSDRLCALLDEVEAAPERSAATTALLAELLWNLAEALSRKGRPQDAVLWLQRALPFLGDEGQTAAGWRALAACHSAAGEADRARCCADTALAHDPTDVHAASMVLLDAVKRGDDTIASELIGRVSRSELKLGVAEVSFVLGEASGCAASLVRLECLNLLAHLVSENPDASAELSVSAASVHRLILEEAEALGEHPRALCTRLAAVASLAGLAEEEVPWFLNFAWLKGSAMVDSKDWMSSALLFERAHEFLGHLTGVSRCNDASGTLSVGVDAARCSGAVAQALLQQAHQEEKAGDMEAAVQLRKRALSWAERGKAALSSFGATGEGGSTAHEDPDAVKAYRFLLRQQFEAACFLSRASHGSACSAASDGPTVELLGCVQRELLSFSSAAGDATEALSLARLALEAGHRELATAGLWTYLKMLPRTSIPGKSEAAAAARREMVSVSLGLDPGVVGAVDISIKQPMQLRHDVLDSTCEDALAVLRSLPQSLAESQSRSREIPPELPESEVLWLVAMSWNMGTDLLASSLCPGGRAAADGAGAQCLRRAVDLLAEAANSVGGLCSLQCAAPADDRAGLLQRLHVRLKAAQQLVVS</sequence>
<dbReference type="InterPro" id="IPR011990">
    <property type="entry name" value="TPR-like_helical_dom_sf"/>
</dbReference>
<accession>A0A813H7R4</accession>
<evidence type="ECO:0008006" key="3">
    <source>
        <dbReference type="Google" id="ProtNLM"/>
    </source>
</evidence>
<dbReference type="PANTHER" id="PTHR40375:SF2">
    <property type="entry name" value="SPORULATION-SPECIFIC PROTEIN 22"/>
    <property type="match status" value="1"/>
</dbReference>
<dbReference type="PANTHER" id="PTHR40375">
    <property type="entry name" value="SPORULATION-SPECIFIC PROTEIN 22"/>
    <property type="match status" value="1"/>
</dbReference>
<proteinExistence type="predicted"/>
<name>A0A813H7R4_POLGL</name>
<dbReference type="GO" id="GO:0090173">
    <property type="term" value="P:regulation of synaptonemal complex assembly"/>
    <property type="evidence" value="ECO:0007669"/>
    <property type="project" value="InterPro"/>
</dbReference>
<keyword evidence="2" id="KW-1185">Reference proteome</keyword>
<dbReference type="AlphaFoldDB" id="A0A813H7R4"/>
<dbReference type="InterPro" id="IPR039057">
    <property type="entry name" value="Spo22/ZIP4"/>
</dbReference>
<dbReference type="SUPFAM" id="SSF48452">
    <property type="entry name" value="TPR-like"/>
    <property type="match status" value="2"/>
</dbReference>
<protein>
    <recommendedName>
        <fullName evidence="3">Protein ZIP4 homolog</fullName>
    </recommendedName>
</protein>
<dbReference type="EMBL" id="CAJNNV010030838">
    <property type="protein sequence ID" value="CAE8633735.1"/>
    <property type="molecule type" value="Genomic_DNA"/>
</dbReference>